<accession>A0ACB9L0Z0</accession>
<protein>
    <submittedName>
        <fullName evidence="1">Uncharacterized protein</fullName>
    </submittedName>
</protein>
<evidence type="ECO:0000313" key="1">
    <source>
        <dbReference type="EMBL" id="KAI4303213.1"/>
    </source>
</evidence>
<name>A0ACB9L0Z0_9MYRT</name>
<dbReference type="Proteomes" id="UP001057402">
    <property type="component" value="Chromosome 12"/>
</dbReference>
<reference evidence="2" key="1">
    <citation type="journal article" date="2023" name="Front. Plant Sci.">
        <title>Chromosomal-level genome assembly of Melastoma candidum provides insights into trichome evolution.</title>
        <authorList>
            <person name="Zhong Y."/>
            <person name="Wu W."/>
            <person name="Sun C."/>
            <person name="Zou P."/>
            <person name="Liu Y."/>
            <person name="Dai S."/>
            <person name="Zhou R."/>
        </authorList>
    </citation>
    <scope>NUCLEOTIDE SEQUENCE [LARGE SCALE GENOMIC DNA]</scope>
</reference>
<dbReference type="EMBL" id="CM042891">
    <property type="protein sequence ID" value="KAI4303213.1"/>
    <property type="molecule type" value="Genomic_DNA"/>
</dbReference>
<comment type="caution">
    <text evidence="1">The sequence shown here is derived from an EMBL/GenBank/DDBJ whole genome shotgun (WGS) entry which is preliminary data.</text>
</comment>
<keyword evidence="2" id="KW-1185">Reference proteome</keyword>
<gene>
    <name evidence="1" type="ORF">MLD38_038870</name>
</gene>
<proteinExistence type="predicted"/>
<sequence>MSSVSSKWLKLGGTSRGRDVSLRSWNVAGSGKESWESASLLPELLFSLFLPTGLYSLAVKASKSIYGISRHVRGFGMQNHHQKTALVRFYDIRAQRRPVTSFDFGETPVKAVSEDLDGQTIYVGNGYGDLAAFDLPKLVAELVAELRRKKPELIKESVASCGNVYGDLASSTGLGATGSHRRYVLAKDFLSQELLQRLFYLDEYHYLIGRRGRPGSLVFNPFTKETLQLPYAPNWKPYGRSRHVLGFDPSTGTFKLLDLFFEDADNKKVRAAAFNFKTQSWGICKAFRRLSHPVSPSNIEKVHATDTGNVYLWTGINCLYNPDVGSPIRKPLGQVILAFNMAREEFQSAWFPMRVHSMEIIEFGGKLAVCTAGEKYISTDVLVDYKTQEWTRTYRIRKPPYQLWFNFCTLSEKKIVVTYLRGGGGRVFERKEFYLLDLENGEQTYLGQGRFARSIPVFGVRPNLISLV</sequence>
<organism evidence="1 2">
    <name type="scientific">Melastoma candidum</name>
    <dbReference type="NCBI Taxonomy" id="119954"/>
    <lineage>
        <taxon>Eukaryota</taxon>
        <taxon>Viridiplantae</taxon>
        <taxon>Streptophyta</taxon>
        <taxon>Embryophyta</taxon>
        <taxon>Tracheophyta</taxon>
        <taxon>Spermatophyta</taxon>
        <taxon>Magnoliopsida</taxon>
        <taxon>eudicotyledons</taxon>
        <taxon>Gunneridae</taxon>
        <taxon>Pentapetalae</taxon>
        <taxon>rosids</taxon>
        <taxon>malvids</taxon>
        <taxon>Myrtales</taxon>
        <taxon>Melastomataceae</taxon>
        <taxon>Melastomatoideae</taxon>
        <taxon>Melastomateae</taxon>
        <taxon>Melastoma</taxon>
    </lineage>
</organism>
<evidence type="ECO:0000313" key="2">
    <source>
        <dbReference type="Proteomes" id="UP001057402"/>
    </source>
</evidence>